<gene>
    <name evidence="3" type="primary">LOC111089545</name>
</gene>
<reference evidence="3" key="1">
    <citation type="submission" date="2025-08" db="UniProtKB">
        <authorList>
            <consortium name="RefSeq"/>
        </authorList>
    </citation>
    <scope>IDENTIFICATION</scope>
    <source>
        <tissue evidence="3">Muscle</tissue>
    </source>
</reference>
<keyword evidence="2" id="KW-1185">Reference proteome</keyword>
<accession>A0ABM1TQ13</accession>
<dbReference type="Proteomes" id="UP000694941">
    <property type="component" value="Unplaced"/>
</dbReference>
<evidence type="ECO:0000259" key="1">
    <source>
        <dbReference type="PROSITE" id="PS51269"/>
    </source>
</evidence>
<evidence type="ECO:0000313" key="2">
    <source>
        <dbReference type="Proteomes" id="UP000694941"/>
    </source>
</evidence>
<dbReference type="PROSITE" id="PS51269">
    <property type="entry name" value="COMM"/>
    <property type="match status" value="1"/>
</dbReference>
<evidence type="ECO:0000313" key="3">
    <source>
        <dbReference type="RefSeq" id="XP_022257969.1"/>
    </source>
</evidence>
<organism evidence="2 3">
    <name type="scientific">Limulus polyphemus</name>
    <name type="common">Atlantic horseshoe crab</name>
    <dbReference type="NCBI Taxonomy" id="6850"/>
    <lineage>
        <taxon>Eukaryota</taxon>
        <taxon>Metazoa</taxon>
        <taxon>Ecdysozoa</taxon>
        <taxon>Arthropoda</taxon>
        <taxon>Chelicerata</taxon>
        <taxon>Merostomata</taxon>
        <taxon>Xiphosura</taxon>
        <taxon>Limulidae</taxon>
        <taxon>Limulus</taxon>
    </lineage>
</organism>
<dbReference type="GeneID" id="111089545"/>
<name>A0ABM1TQ13_LIMPO</name>
<feature type="domain" description="COMM" evidence="1">
    <location>
        <begin position="53"/>
        <end position="120"/>
    </location>
</feature>
<dbReference type="Pfam" id="PF07258">
    <property type="entry name" value="COMM_domain"/>
    <property type="match status" value="1"/>
</dbReference>
<proteinExistence type="predicted"/>
<dbReference type="InterPro" id="IPR017920">
    <property type="entry name" value="COMM"/>
</dbReference>
<protein>
    <submittedName>
        <fullName evidence="3">COMM domain-containing protein 8-like</fullName>
    </submittedName>
</protein>
<dbReference type="RefSeq" id="XP_022257969.1">
    <property type="nucleotide sequence ID" value="XM_022402261.1"/>
</dbReference>
<sequence>MYTVVFDQKLKVSKLLSHLPVEYRDLVQYCINAHFTTITEQLRTETHAITSSHLSDFDWKLKLAVSSDKLAVLRQPLLELDLKLQQGETSRCLSVELCKDELKELITVLEGAQKVSQHMKA</sequence>